<dbReference type="Gene3D" id="3.50.50.60">
    <property type="entry name" value="FAD/NAD(P)-binding domain"/>
    <property type="match status" value="1"/>
</dbReference>
<evidence type="ECO:0000313" key="2">
    <source>
        <dbReference type="Proteomes" id="UP000823405"/>
    </source>
</evidence>
<keyword evidence="2" id="KW-1185">Reference proteome</keyword>
<organism evidence="1 2">
    <name type="scientific">Linnemannia gamsii</name>
    <dbReference type="NCBI Taxonomy" id="64522"/>
    <lineage>
        <taxon>Eukaryota</taxon>
        <taxon>Fungi</taxon>
        <taxon>Fungi incertae sedis</taxon>
        <taxon>Mucoromycota</taxon>
        <taxon>Mortierellomycotina</taxon>
        <taxon>Mortierellomycetes</taxon>
        <taxon>Mortierellales</taxon>
        <taxon>Mortierellaceae</taxon>
        <taxon>Linnemannia</taxon>
    </lineage>
</organism>
<comment type="caution">
    <text evidence="1">The sequence shown here is derived from an EMBL/GenBank/DDBJ whole genome shotgun (WGS) entry which is preliminary data.</text>
</comment>
<dbReference type="InterPro" id="IPR036188">
    <property type="entry name" value="FAD/NAD-bd_sf"/>
</dbReference>
<name>A0A9P6QWS2_9FUNG</name>
<dbReference type="Proteomes" id="UP000823405">
    <property type="component" value="Unassembled WGS sequence"/>
</dbReference>
<proteinExistence type="predicted"/>
<reference evidence="1" key="1">
    <citation type="journal article" date="2020" name="Fungal Divers.">
        <title>Resolving the Mortierellaceae phylogeny through synthesis of multi-gene phylogenetics and phylogenomics.</title>
        <authorList>
            <person name="Vandepol N."/>
            <person name="Liber J."/>
            <person name="Desiro A."/>
            <person name="Na H."/>
            <person name="Kennedy M."/>
            <person name="Barry K."/>
            <person name="Grigoriev I.V."/>
            <person name="Miller A.N."/>
            <person name="O'Donnell K."/>
            <person name="Stajich J.E."/>
            <person name="Bonito G."/>
        </authorList>
    </citation>
    <scope>NUCLEOTIDE SEQUENCE</scope>
    <source>
        <strain evidence="1">NVP60</strain>
    </source>
</reference>
<accession>A0A9P6QWS2</accession>
<dbReference type="InterPro" id="IPR050562">
    <property type="entry name" value="FAD_mOase_fung"/>
</dbReference>
<gene>
    <name evidence="1" type="ORF">BGZ97_001375</name>
</gene>
<dbReference type="EMBL" id="JAAAIN010001281">
    <property type="protein sequence ID" value="KAG0304697.1"/>
    <property type="molecule type" value="Genomic_DNA"/>
</dbReference>
<evidence type="ECO:0000313" key="1">
    <source>
        <dbReference type="EMBL" id="KAG0304697.1"/>
    </source>
</evidence>
<dbReference type="OrthoDB" id="655030at2759"/>
<protein>
    <submittedName>
        <fullName evidence="1">Uncharacterized protein</fullName>
    </submittedName>
</protein>
<dbReference type="PANTHER" id="PTHR47356">
    <property type="entry name" value="FAD-DEPENDENT MONOOXYGENASE ASQG-RELATED"/>
    <property type="match status" value="1"/>
</dbReference>
<dbReference type="GO" id="GO:0004497">
    <property type="term" value="F:monooxygenase activity"/>
    <property type="evidence" value="ECO:0007669"/>
    <property type="project" value="InterPro"/>
</dbReference>
<sequence length="226" mass="25601">MTFTTKDDVICWGVVKYLDIQNSAAYSREQRSDWGEGATEAMCNEVRDFLIPDGDGSLTLGDLIDGTPRNQMTKVMLEEKVFDTWHHDRTVLIHPAGNEGAVMGFHDVVTLANWINVLPRSATVEDIESMFKAYKEERLPFVQEAATHSKSLSQDMKTAMSRFVTKHMPSWLWRVVNSKMVSYRPQASFLPFVKDNGTVAPANQRSYHETRKILEARSRTATATPV</sequence>
<dbReference type="SUPFAM" id="SSF51905">
    <property type="entry name" value="FAD/NAD(P)-binding domain"/>
    <property type="match status" value="1"/>
</dbReference>
<dbReference type="AlphaFoldDB" id="A0A9P6QWS2"/>
<dbReference type="PANTHER" id="PTHR47356:SF2">
    <property type="entry name" value="FAD-BINDING DOMAIN-CONTAINING PROTEIN-RELATED"/>
    <property type="match status" value="1"/>
</dbReference>